<reference evidence="1 2" key="1">
    <citation type="journal article" date="2014" name="Proc. Natl. Acad. Sci. U.S.A.">
        <title>Molecular dissection of the evolution of carbapenem-resistant multilocus sequence type 258 Klebsiella pneumoniae.</title>
        <authorList>
            <person name="Deleo F.R."/>
            <person name="Chen L."/>
            <person name="Porcella S.F."/>
            <person name="Martens C.A."/>
            <person name="Kobayashi S.D."/>
            <person name="Porter A.R."/>
            <person name="Chavda K.D."/>
            <person name="Jacobs M.R."/>
            <person name="Mathema B."/>
            <person name="Olsen R.J."/>
            <person name="Bonomo R.A."/>
            <person name="Musser J.M."/>
            <person name="Kreiswirth B.N."/>
        </authorList>
    </citation>
    <scope>NUCLEOTIDE SEQUENCE [LARGE SCALE GENOMIC DNA]</scope>
    <source>
        <strain evidence="1">30684/NJST258_2</strain>
    </source>
</reference>
<protein>
    <submittedName>
        <fullName evidence="1">Uncharacterized protein</fullName>
    </submittedName>
</protein>
<dbReference type="KEGG" id="kps:KPNJ2_04587"/>
<proteinExistence type="predicted"/>
<evidence type="ECO:0000313" key="1">
    <source>
        <dbReference type="EMBL" id="AHM81363.1"/>
    </source>
</evidence>
<dbReference type="PROSITE" id="PS51257">
    <property type="entry name" value="PROKAR_LIPOPROTEIN"/>
    <property type="match status" value="1"/>
</dbReference>
<sequence>MLVFERKIISQGCFTPWTSGCPAKNINKETA</sequence>
<dbReference type="EMBL" id="CP006918">
    <property type="protein sequence ID" value="AHM81363.1"/>
    <property type="molecule type" value="Genomic_DNA"/>
</dbReference>
<dbReference type="HOGENOM" id="CLU_3396999_0_0_6"/>
<gene>
    <name evidence="1" type="ORF">KPNJ2_04587</name>
</gene>
<accession>W8V0A5</accession>
<organism evidence="1 2">
    <name type="scientific">Klebsiella pneumoniae 30684/NJST258_2</name>
    <dbReference type="NCBI Taxonomy" id="1420013"/>
    <lineage>
        <taxon>Bacteria</taxon>
        <taxon>Pseudomonadati</taxon>
        <taxon>Pseudomonadota</taxon>
        <taxon>Gammaproteobacteria</taxon>
        <taxon>Enterobacterales</taxon>
        <taxon>Enterobacteriaceae</taxon>
        <taxon>Klebsiella/Raoultella group</taxon>
        <taxon>Klebsiella</taxon>
        <taxon>Klebsiella pneumoniae complex</taxon>
    </lineage>
</organism>
<dbReference type="AlphaFoldDB" id="W8V0A5"/>
<name>W8V0A5_KLEPN</name>
<dbReference type="Proteomes" id="UP000019586">
    <property type="component" value="Chromosome"/>
</dbReference>
<evidence type="ECO:0000313" key="2">
    <source>
        <dbReference type="Proteomes" id="UP000019586"/>
    </source>
</evidence>